<dbReference type="PROSITE" id="PS50835">
    <property type="entry name" value="IG_LIKE"/>
    <property type="match status" value="3"/>
</dbReference>
<dbReference type="InterPro" id="IPR008979">
    <property type="entry name" value="Galactose-bd-like_sf"/>
</dbReference>
<dbReference type="HOGENOM" id="CLU_511229_0_0_1"/>
<keyword evidence="4 8" id="KW-0472">Membrane</keyword>
<dbReference type="EMBL" id="DS469538">
    <property type="protein sequence ID" value="EDO45100.1"/>
    <property type="molecule type" value="Genomic_DNA"/>
</dbReference>
<accession>A7RTW2</accession>
<dbReference type="PANTHER" id="PTHR10075">
    <property type="entry name" value="BASIGIN RELATED"/>
    <property type="match status" value="1"/>
</dbReference>
<dbReference type="InterPro" id="IPR000421">
    <property type="entry name" value="FA58C"/>
</dbReference>
<dbReference type="FunFam" id="2.60.40.10:FF:000005">
    <property type="entry name" value="Neuronal cell adhesion molecule"/>
    <property type="match status" value="1"/>
</dbReference>
<dbReference type="Gene3D" id="2.60.40.10">
    <property type="entry name" value="Immunoglobulins"/>
    <property type="match status" value="3"/>
</dbReference>
<sequence>MTATTAFRASVDYLTARHGRLHNKRAWCPNTKDSEDWLQVDLGTAYFVCGVVTQGKEMRVNEWVYNYTITWSVDGVTWRNASSSYGLLPQVFQGNKDGSSEVQNKFYGKLWSRYLRFHPLSYEEWPCLRVEILVDLIAPVIQTKSLPRTLVFGQTLLLDCEAKGSPQPEVKWMLNGNDIIFGKVLANGSLKVEKVENDDNFEGTYTCRASNRVSTARSSTQVTIHEGPQILTPLTRSTAVLRGKSAVLTCYATGDPMPRIAWSKKDGTIPPERIRSNNHVLLIPHATSRDAGTYSCIATNYIKEVTSETNLTIIDVPNINTDLTRQSITAERGQTVNIGCYGDSLLPLNYSWTKDGQPITGREKGERVYGNILVITPRRDKDYGTYVCHVTNDVDTASFSIELSPFNCDCAVSSALKSSPCASGQLEIILPLLFLIFLSMAVNFYLIYRLCRARQSCSVPVRMSSLPEHGELEPGSHTAKDTDIAWDNLVSGELYREGNRDLRDVNLDDEEIDRFHEDDQVHLVGPRSPRPGS</sequence>
<keyword evidence="8" id="KW-0812">Transmembrane</keyword>
<dbReference type="PhylomeDB" id="A7RTW2"/>
<keyword evidence="7" id="KW-0393">Immunoglobulin domain</keyword>
<reference evidence="11 12" key="1">
    <citation type="journal article" date="2007" name="Science">
        <title>Sea anemone genome reveals ancestral eumetazoan gene repertoire and genomic organization.</title>
        <authorList>
            <person name="Putnam N.H."/>
            <person name="Srivastava M."/>
            <person name="Hellsten U."/>
            <person name="Dirks B."/>
            <person name="Chapman J."/>
            <person name="Salamov A."/>
            <person name="Terry A."/>
            <person name="Shapiro H."/>
            <person name="Lindquist E."/>
            <person name="Kapitonov V.V."/>
            <person name="Jurka J."/>
            <person name="Genikhovich G."/>
            <person name="Grigoriev I.V."/>
            <person name="Lucas S.M."/>
            <person name="Steele R.E."/>
            <person name="Finnerty J.R."/>
            <person name="Technau U."/>
            <person name="Martindale M.Q."/>
            <person name="Rokhsar D.S."/>
        </authorList>
    </citation>
    <scope>NUCLEOTIDE SEQUENCE [LARGE SCALE GENOMIC DNA]</scope>
    <source>
        <strain evidence="12">CH2 X CH6</strain>
    </source>
</reference>
<dbReference type="SMART" id="SM00409">
    <property type="entry name" value="IG"/>
    <property type="match status" value="3"/>
</dbReference>
<feature type="domain" description="Ig-like" evidence="10">
    <location>
        <begin position="139"/>
        <end position="223"/>
    </location>
</feature>
<dbReference type="KEGG" id="nve:5517136"/>
<organism evidence="11 12">
    <name type="scientific">Nematostella vectensis</name>
    <name type="common">Starlet sea anemone</name>
    <dbReference type="NCBI Taxonomy" id="45351"/>
    <lineage>
        <taxon>Eukaryota</taxon>
        <taxon>Metazoa</taxon>
        <taxon>Cnidaria</taxon>
        <taxon>Anthozoa</taxon>
        <taxon>Hexacorallia</taxon>
        <taxon>Actiniaria</taxon>
        <taxon>Edwardsiidae</taxon>
        <taxon>Nematostella</taxon>
    </lineage>
</organism>
<feature type="transmembrane region" description="Helical" evidence="8">
    <location>
        <begin position="428"/>
        <end position="448"/>
    </location>
</feature>
<dbReference type="PANTHER" id="PTHR10075:SF100">
    <property type="entry name" value="FASCICLIN-2"/>
    <property type="match status" value="1"/>
</dbReference>
<dbReference type="AlphaFoldDB" id="A7RTW2"/>
<evidence type="ECO:0000256" key="1">
    <source>
        <dbReference type="ARBA" id="ARBA00004236"/>
    </source>
</evidence>
<name>A7RTW2_NEMVE</name>
<dbReference type="eggNOG" id="KOG3509">
    <property type="taxonomic scope" value="Eukaryota"/>
</dbReference>
<dbReference type="SMART" id="SM00408">
    <property type="entry name" value="IGc2"/>
    <property type="match status" value="3"/>
</dbReference>
<comment type="subcellular location">
    <subcellularLocation>
        <location evidence="1">Cell membrane</location>
    </subcellularLocation>
</comment>
<dbReference type="Proteomes" id="UP000001593">
    <property type="component" value="Unassembled WGS sequence"/>
</dbReference>
<dbReference type="PROSITE" id="PS01285">
    <property type="entry name" value="FA58C_1"/>
    <property type="match status" value="1"/>
</dbReference>
<dbReference type="InterPro" id="IPR013783">
    <property type="entry name" value="Ig-like_fold"/>
</dbReference>
<dbReference type="OrthoDB" id="6159398at2759"/>
<dbReference type="CDD" id="cd00057">
    <property type="entry name" value="FA58C"/>
    <property type="match status" value="1"/>
</dbReference>
<keyword evidence="5" id="KW-1015">Disulfide bond</keyword>
<evidence type="ECO:0000256" key="8">
    <source>
        <dbReference type="SAM" id="Phobius"/>
    </source>
</evidence>
<dbReference type="InterPro" id="IPR003599">
    <property type="entry name" value="Ig_sub"/>
</dbReference>
<keyword evidence="6" id="KW-0325">Glycoprotein</keyword>
<dbReference type="Pfam" id="PF13927">
    <property type="entry name" value="Ig_3"/>
    <property type="match status" value="2"/>
</dbReference>
<dbReference type="GO" id="GO:0005886">
    <property type="term" value="C:plasma membrane"/>
    <property type="evidence" value="ECO:0007669"/>
    <property type="project" value="UniProtKB-SubCell"/>
</dbReference>
<feature type="domain" description="F5/8 type C" evidence="9">
    <location>
        <begin position="1"/>
        <end position="135"/>
    </location>
</feature>
<evidence type="ECO:0000259" key="10">
    <source>
        <dbReference type="PROSITE" id="PS50835"/>
    </source>
</evidence>
<dbReference type="InterPro" id="IPR036179">
    <property type="entry name" value="Ig-like_dom_sf"/>
</dbReference>
<dbReference type="Pfam" id="PF07679">
    <property type="entry name" value="I-set"/>
    <property type="match status" value="1"/>
</dbReference>
<proteinExistence type="predicted"/>
<dbReference type="InParanoid" id="A7RTW2"/>
<feature type="domain" description="Ig-like" evidence="10">
    <location>
        <begin position="228"/>
        <end position="312"/>
    </location>
</feature>
<evidence type="ECO:0000256" key="2">
    <source>
        <dbReference type="ARBA" id="ARBA00022475"/>
    </source>
</evidence>
<dbReference type="Pfam" id="PF00754">
    <property type="entry name" value="F5_F8_type_C"/>
    <property type="match status" value="1"/>
</dbReference>
<gene>
    <name evidence="11" type="ORF">NEMVEDRAFT_v1g202086</name>
</gene>
<dbReference type="Gene3D" id="2.60.120.260">
    <property type="entry name" value="Galactose-binding domain-like"/>
    <property type="match status" value="1"/>
</dbReference>
<dbReference type="SUPFAM" id="SSF48726">
    <property type="entry name" value="Immunoglobulin"/>
    <property type="match status" value="3"/>
</dbReference>
<evidence type="ECO:0000313" key="12">
    <source>
        <dbReference type="Proteomes" id="UP000001593"/>
    </source>
</evidence>
<keyword evidence="12" id="KW-1185">Reference proteome</keyword>
<dbReference type="FunFam" id="2.60.40.10:FF:000032">
    <property type="entry name" value="palladin isoform X1"/>
    <property type="match status" value="1"/>
</dbReference>
<dbReference type="InterPro" id="IPR003598">
    <property type="entry name" value="Ig_sub2"/>
</dbReference>
<protein>
    <submittedName>
        <fullName evidence="11">Uncharacterized protein</fullName>
    </submittedName>
</protein>
<evidence type="ECO:0000256" key="4">
    <source>
        <dbReference type="ARBA" id="ARBA00023136"/>
    </source>
</evidence>
<evidence type="ECO:0000256" key="6">
    <source>
        <dbReference type="ARBA" id="ARBA00023180"/>
    </source>
</evidence>
<keyword evidence="8" id="KW-1133">Transmembrane helix</keyword>
<evidence type="ECO:0000256" key="5">
    <source>
        <dbReference type="ARBA" id="ARBA00023157"/>
    </source>
</evidence>
<dbReference type="InterPro" id="IPR007110">
    <property type="entry name" value="Ig-like_dom"/>
</dbReference>
<dbReference type="OMA" id="IDVPNIN"/>
<evidence type="ECO:0000256" key="3">
    <source>
        <dbReference type="ARBA" id="ARBA00022737"/>
    </source>
</evidence>
<feature type="domain" description="Ig-like" evidence="10">
    <location>
        <begin position="317"/>
        <end position="404"/>
    </location>
</feature>
<evidence type="ECO:0000259" key="9">
    <source>
        <dbReference type="PROSITE" id="PS50022"/>
    </source>
</evidence>
<dbReference type="InterPro" id="IPR013098">
    <property type="entry name" value="Ig_I-set"/>
</dbReference>
<keyword evidence="2" id="KW-1003">Cell membrane</keyword>
<dbReference type="PROSITE" id="PS50022">
    <property type="entry name" value="FA58C_3"/>
    <property type="match status" value="1"/>
</dbReference>
<keyword evidence="3" id="KW-0677">Repeat</keyword>
<evidence type="ECO:0000256" key="7">
    <source>
        <dbReference type="ARBA" id="ARBA00023319"/>
    </source>
</evidence>
<dbReference type="CDD" id="cd00096">
    <property type="entry name" value="Ig"/>
    <property type="match status" value="1"/>
</dbReference>
<dbReference type="SUPFAM" id="SSF49785">
    <property type="entry name" value="Galactose-binding domain-like"/>
    <property type="match status" value="1"/>
</dbReference>
<evidence type="ECO:0000313" key="11">
    <source>
        <dbReference type="EMBL" id="EDO45100.1"/>
    </source>
</evidence>